<evidence type="ECO:0000313" key="2">
    <source>
        <dbReference type="Proteomes" id="UP001057402"/>
    </source>
</evidence>
<protein>
    <submittedName>
        <fullName evidence="1">Uncharacterized protein</fullName>
    </submittedName>
</protein>
<dbReference type="Proteomes" id="UP001057402">
    <property type="component" value="Chromosome 11"/>
</dbReference>
<comment type="caution">
    <text evidence="1">The sequence shown here is derived from an EMBL/GenBank/DDBJ whole genome shotgun (WGS) entry which is preliminary data.</text>
</comment>
<name>A0ACB9LLK4_9MYRT</name>
<sequence>MDSSFASDILRYEGRCGLPTNFDSTCCYALGYAASALLQSGRTGLISSVGNLAAHVSKCTVGGIAFTSLMDVERRHACDVESEAILCSASSARRAVSTSMAAHRLPASALTASLSLAISALAASILALASLSAPRAVFLLVIDEECC</sequence>
<reference evidence="2" key="1">
    <citation type="journal article" date="2023" name="Front. Plant Sci.">
        <title>Chromosomal-level genome assembly of Melastoma candidum provides insights into trichome evolution.</title>
        <authorList>
            <person name="Zhong Y."/>
            <person name="Wu W."/>
            <person name="Sun C."/>
            <person name="Zou P."/>
            <person name="Liu Y."/>
            <person name="Dai S."/>
            <person name="Zhou R."/>
        </authorList>
    </citation>
    <scope>NUCLEOTIDE SEQUENCE [LARGE SCALE GENOMIC DNA]</scope>
</reference>
<organism evidence="1 2">
    <name type="scientific">Melastoma candidum</name>
    <dbReference type="NCBI Taxonomy" id="119954"/>
    <lineage>
        <taxon>Eukaryota</taxon>
        <taxon>Viridiplantae</taxon>
        <taxon>Streptophyta</taxon>
        <taxon>Embryophyta</taxon>
        <taxon>Tracheophyta</taxon>
        <taxon>Spermatophyta</taxon>
        <taxon>Magnoliopsida</taxon>
        <taxon>eudicotyledons</taxon>
        <taxon>Gunneridae</taxon>
        <taxon>Pentapetalae</taxon>
        <taxon>rosids</taxon>
        <taxon>malvids</taxon>
        <taxon>Myrtales</taxon>
        <taxon>Melastomataceae</taxon>
        <taxon>Melastomatoideae</taxon>
        <taxon>Melastomateae</taxon>
        <taxon>Melastoma</taxon>
    </lineage>
</organism>
<accession>A0ACB9LLK4</accession>
<evidence type="ECO:0000313" key="1">
    <source>
        <dbReference type="EMBL" id="KAI4311958.1"/>
    </source>
</evidence>
<dbReference type="EMBL" id="CM042890">
    <property type="protein sequence ID" value="KAI4311958.1"/>
    <property type="molecule type" value="Genomic_DNA"/>
</dbReference>
<proteinExistence type="predicted"/>
<keyword evidence="2" id="KW-1185">Reference proteome</keyword>
<gene>
    <name evidence="1" type="ORF">MLD38_036819</name>
</gene>